<reference evidence="6" key="1">
    <citation type="journal article" date="2019" name="Viruses">
        <title>A Novel Alphabaculovirus from the Soybean Looper, Chrysodeixis includens, that Produces Tetrahedral Occlusion Bodies and Encodes Two Copies of he65.</title>
        <authorList>
            <person name="Harrison R.L."/>
            <person name="Rowley D.L."/>
            <person name="Popham H.J.R."/>
        </authorList>
    </citation>
    <scope>NUCLEOTIDE SEQUENCE</scope>
    <source>
        <strain evidence="6">ChinNPV-1</strain>
    </source>
</reference>
<evidence type="ECO:0000313" key="6">
    <source>
        <dbReference type="EMBL" id="QED40626.1"/>
    </source>
</evidence>
<dbReference type="GO" id="GO:0000287">
    <property type="term" value="F:magnesium ion binding"/>
    <property type="evidence" value="ECO:0007669"/>
    <property type="project" value="InterPro"/>
</dbReference>
<name>A0A5B8YRZ0_9ABAC</name>
<keyword evidence="4" id="KW-0546">Nucleotide metabolism</keyword>
<dbReference type="Proteomes" id="UP001162233">
    <property type="component" value="Segment"/>
</dbReference>
<sequence>MSKRGIDNVGPTPKQVKTIILEDDDCTQIPPSPESNFFRGLTDAEITRLIEEDSSPEMPAIVQEDDVDNDRKLVYEEDTQDVTASLPNAQEHEQWPNHLFFKRVKNDIQYPVQKLHSPGFDLKAPFDFVIDKQSFKTVDLNIIIKIPFGKHGRIAGIYDLALEKGIDVISGIIGPMYRKTIKICVLNRSNVKVTIKTGDTIAQLIIEKHYTMPIEERFCLDYEDNEDNLRIVKVPYTDVINPA</sequence>
<dbReference type="PANTHER" id="PTHR11241:SF0">
    <property type="entry name" value="DEOXYURIDINE 5'-TRIPHOSPHATE NUCLEOTIDOHYDROLASE"/>
    <property type="match status" value="1"/>
</dbReference>
<evidence type="ECO:0000256" key="2">
    <source>
        <dbReference type="ARBA" id="ARBA00012379"/>
    </source>
</evidence>
<evidence type="ECO:0000256" key="4">
    <source>
        <dbReference type="ARBA" id="ARBA00023080"/>
    </source>
</evidence>
<dbReference type="GO" id="GO:0006226">
    <property type="term" value="P:dUMP biosynthetic process"/>
    <property type="evidence" value="ECO:0007669"/>
    <property type="project" value="InterPro"/>
</dbReference>
<dbReference type="InterPro" id="IPR029054">
    <property type="entry name" value="dUTPase-like"/>
</dbReference>
<dbReference type="EMBL" id="MK746083">
    <property type="protein sequence ID" value="QED40626.1"/>
    <property type="molecule type" value="Genomic_DNA"/>
</dbReference>
<evidence type="ECO:0000256" key="1">
    <source>
        <dbReference type="ARBA" id="ARBA00006581"/>
    </source>
</evidence>
<dbReference type="InterPro" id="IPR036157">
    <property type="entry name" value="dUTPase-like_sf"/>
</dbReference>
<evidence type="ECO:0000313" key="7">
    <source>
        <dbReference type="Proteomes" id="UP001162233"/>
    </source>
</evidence>
<proteinExistence type="inferred from homology"/>
<dbReference type="EC" id="3.6.1.23" evidence="2"/>
<evidence type="ECO:0000256" key="3">
    <source>
        <dbReference type="ARBA" id="ARBA00022801"/>
    </source>
</evidence>
<dbReference type="GO" id="GO:0004170">
    <property type="term" value="F:dUTP diphosphatase activity"/>
    <property type="evidence" value="ECO:0007669"/>
    <property type="project" value="UniProtKB-EC"/>
</dbReference>
<dbReference type="InterPro" id="IPR008181">
    <property type="entry name" value="dUTPase"/>
</dbReference>
<protein>
    <recommendedName>
        <fullName evidence="2">dUTP diphosphatase</fullName>
        <ecNumber evidence="2">3.6.1.23</ecNumber>
    </recommendedName>
</protein>
<dbReference type="KEGG" id="vg:80541312"/>
<feature type="domain" description="dUTPase-like" evidence="5">
    <location>
        <begin position="116"/>
        <end position="221"/>
    </location>
</feature>
<dbReference type="RefSeq" id="YP_010802542.1">
    <property type="nucleotide sequence ID" value="NC_077025.1"/>
</dbReference>
<keyword evidence="7" id="KW-1185">Reference proteome</keyword>
<dbReference type="Gene3D" id="2.70.40.10">
    <property type="match status" value="1"/>
</dbReference>
<accession>A0A5B8YRZ0</accession>
<organism evidence="6 7">
    <name type="scientific">Chrysodeixis includens nucleopolyhedrovirus</name>
    <dbReference type="NCBI Taxonomy" id="1207438"/>
    <lineage>
        <taxon>Viruses</taxon>
        <taxon>Viruses incertae sedis</taxon>
        <taxon>Naldaviricetes</taxon>
        <taxon>Lefavirales</taxon>
        <taxon>Baculoviridae</taxon>
        <taxon>Alphabaculovirus</taxon>
        <taxon>Alphabaculovirus chrincludentis</taxon>
        <taxon>Alphabaculovirus alterchrincludentis</taxon>
    </lineage>
</organism>
<dbReference type="GO" id="GO:0046081">
    <property type="term" value="P:dUTP catabolic process"/>
    <property type="evidence" value="ECO:0007669"/>
    <property type="project" value="InterPro"/>
</dbReference>
<dbReference type="PANTHER" id="PTHR11241">
    <property type="entry name" value="DEOXYURIDINE 5'-TRIPHOSPHATE NUCLEOTIDOHYDROLASE"/>
    <property type="match status" value="1"/>
</dbReference>
<dbReference type="SUPFAM" id="SSF51283">
    <property type="entry name" value="dUTPase-like"/>
    <property type="match status" value="1"/>
</dbReference>
<evidence type="ECO:0000259" key="5">
    <source>
        <dbReference type="Pfam" id="PF00692"/>
    </source>
</evidence>
<comment type="similarity">
    <text evidence="1">Belongs to the dUTPase family.</text>
</comment>
<dbReference type="CDD" id="cd07557">
    <property type="entry name" value="trimeric_dUTPase"/>
    <property type="match status" value="1"/>
</dbReference>
<keyword evidence="3" id="KW-0378">Hydrolase</keyword>
<dbReference type="GeneID" id="80541312"/>
<dbReference type="Pfam" id="PF00692">
    <property type="entry name" value="dUTPase"/>
    <property type="match status" value="1"/>
</dbReference>
<dbReference type="InterPro" id="IPR033704">
    <property type="entry name" value="dUTPase_trimeric"/>
</dbReference>